<feature type="transmembrane region" description="Helical" evidence="1">
    <location>
        <begin position="12"/>
        <end position="36"/>
    </location>
</feature>
<dbReference type="EMBL" id="CAEZTT010000032">
    <property type="protein sequence ID" value="CAB4573138.1"/>
    <property type="molecule type" value="Genomic_DNA"/>
</dbReference>
<evidence type="ECO:0000256" key="1">
    <source>
        <dbReference type="SAM" id="Phobius"/>
    </source>
</evidence>
<dbReference type="InterPro" id="IPR021202">
    <property type="entry name" value="Rv3654c-like"/>
</dbReference>
<dbReference type="AlphaFoldDB" id="A0A6J6EJJ9"/>
<gene>
    <name evidence="3" type="ORF">UFOPK1726_00409</name>
</gene>
<keyword evidence="1" id="KW-0812">Transmembrane</keyword>
<name>A0A6J6EJJ9_9ZZZZ</name>
<keyword evidence="1" id="KW-0472">Membrane</keyword>
<accession>A0A6J6EJJ9</accession>
<dbReference type="NCBIfam" id="TIGR03816">
    <property type="entry name" value="tadE_like_DECH"/>
    <property type="match status" value="1"/>
</dbReference>
<evidence type="ECO:0000259" key="2">
    <source>
        <dbReference type="Pfam" id="PF13400"/>
    </source>
</evidence>
<dbReference type="Pfam" id="PF13400">
    <property type="entry name" value="Tad"/>
    <property type="match status" value="1"/>
</dbReference>
<protein>
    <submittedName>
        <fullName evidence="3">Unannotated protein</fullName>
    </submittedName>
</protein>
<evidence type="ECO:0000313" key="3">
    <source>
        <dbReference type="EMBL" id="CAB4573138.1"/>
    </source>
</evidence>
<feature type="domain" description="Putative Flp pilus-assembly TadG-like N-terminal" evidence="2">
    <location>
        <begin position="8"/>
        <end position="53"/>
    </location>
</feature>
<dbReference type="InterPro" id="IPR028087">
    <property type="entry name" value="Tad_N"/>
</dbReference>
<reference evidence="3" key="1">
    <citation type="submission" date="2020-05" db="EMBL/GenBank/DDBJ databases">
        <authorList>
            <person name="Chiriac C."/>
            <person name="Salcher M."/>
            <person name="Ghai R."/>
            <person name="Kavagutti S V."/>
        </authorList>
    </citation>
    <scope>NUCLEOTIDE SEQUENCE</scope>
</reference>
<organism evidence="3">
    <name type="scientific">freshwater metagenome</name>
    <dbReference type="NCBI Taxonomy" id="449393"/>
    <lineage>
        <taxon>unclassified sequences</taxon>
        <taxon>metagenomes</taxon>
        <taxon>ecological metagenomes</taxon>
    </lineage>
</organism>
<proteinExistence type="predicted"/>
<sequence length="112" mass="11527">MKFLTDRGSATVAIAGLIVVVMSAFSLGVAAIGILITKHKLESATDLAALSAAHDLPLVFAACQQAASELAVSGFQLGDCQGGDAWVRVQGRAEISLLAYPIELQAEATAGW</sequence>
<keyword evidence="1" id="KW-1133">Transmembrane helix</keyword>